<keyword evidence="11" id="KW-1185">Reference proteome</keyword>
<dbReference type="InterPro" id="IPR002338">
    <property type="entry name" value="Hemoglobin_a-typ"/>
</dbReference>
<dbReference type="GO" id="GO:0031838">
    <property type="term" value="C:haptoglobin-hemoglobin complex"/>
    <property type="evidence" value="ECO:0007669"/>
    <property type="project" value="TreeGrafter"/>
</dbReference>
<dbReference type="InterPro" id="IPR050056">
    <property type="entry name" value="Hemoglobin_oxygen_transport"/>
</dbReference>
<evidence type="ECO:0000256" key="4">
    <source>
        <dbReference type="ARBA" id="ARBA00022621"/>
    </source>
</evidence>
<dbReference type="Proteomes" id="UP000324091">
    <property type="component" value="Chromosome 1"/>
</dbReference>
<dbReference type="GO" id="GO:0005506">
    <property type="term" value="F:iron ion binding"/>
    <property type="evidence" value="ECO:0007669"/>
    <property type="project" value="InterPro"/>
</dbReference>
<dbReference type="GO" id="GO:0019825">
    <property type="term" value="F:oxygen binding"/>
    <property type="evidence" value="ECO:0007669"/>
    <property type="project" value="InterPro"/>
</dbReference>
<dbReference type="Pfam" id="PF00042">
    <property type="entry name" value="Globin"/>
    <property type="match status" value="1"/>
</dbReference>
<keyword evidence="3 8" id="KW-0349">Heme</keyword>
<dbReference type="GO" id="GO:0072562">
    <property type="term" value="C:blood microparticle"/>
    <property type="evidence" value="ECO:0007669"/>
    <property type="project" value="TreeGrafter"/>
</dbReference>
<organism evidence="10 11">
    <name type="scientific">Takifugu flavidus</name>
    <name type="common">sansaifugu</name>
    <dbReference type="NCBI Taxonomy" id="433684"/>
    <lineage>
        <taxon>Eukaryota</taxon>
        <taxon>Metazoa</taxon>
        <taxon>Chordata</taxon>
        <taxon>Craniata</taxon>
        <taxon>Vertebrata</taxon>
        <taxon>Euteleostomi</taxon>
        <taxon>Actinopterygii</taxon>
        <taxon>Neopterygii</taxon>
        <taxon>Teleostei</taxon>
        <taxon>Neoteleostei</taxon>
        <taxon>Acanthomorphata</taxon>
        <taxon>Eupercaria</taxon>
        <taxon>Tetraodontiformes</taxon>
        <taxon>Tetradontoidea</taxon>
        <taxon>Tetraodontidae</taxon>
        <taxon>Takifugu</taxon>
    </lineage>
</organism>
<dbReference type="PANTHER" id="PTHR11442">
    <property type="entry name" value="HEMOGLOBIN FAMILY MEMBER"/>
    <property type="match status" value="1"/>
</dbReference>
<proteinExistence type="inferred from homology"/>
<evidence type="ECO:0000256" key="5">
    <source>
        <dbReference type="ARBA" id="ARBA00022723"/>
    </source>
</evidence>
<keyword evidence="7" id="KW-0408">Iron</keyword>
<dbReference type="GO" id="GO:0005833">
    <property type="term" value="C:hemoglobin complex"/>
    <property type="evidence" value="ECO:0007669"/>
    <property type="project" value="InterPro"/>
</dbReference>
<dbReference type="GO" id="GO:0005344">
    <property type="term" value="F:oxygen carrier activity"/>
    <property type="evidence" value="ECO:0007669"/>
    <property type="project" value="UniProtKB-KW"/>
</dbReference>
<evidence type="ECO:0000256" key="6">
    <source>
        <dbReference type="ARBA" id="ARBA00022990"/>
    </source>
</evidence>
<evidence type="ECO:0000313" key="11">
    <source>
        <dbReference type="Proteomes" id="UP000324091"/>
    </source>
</evidence>
<dbReference type="GO" id="GO:0020037">
    <property type="term" value="F:heme binding"/>
    <property type="evidence" value="ECO:0007669"/>
    <property type="project" value="InterPro"/>
</dbReference>
<dbReference type="SUPFAM" id="SSF46458">
    <property type="entry name" value="Globin-like"/>
    <property type="match status" value="1"/>
</dbReference>
<dbReference type="Gene3D" id="1.10.490.10">
    <property type="entry name" value="Globins"/>
    <property type="match status" value="1"/>
</dbReference>
<dbReference type="PRINTS" id="PR00612">
    <property type="entry name" value="ALPHAHAEM"/>
</dbReference>
<dbReference type="PANTHER" id="PTHR11442:SF41">
    <property type="entry name" value="HEMOGLOBIN SUBUNIT ZETA"/>
    <property type="match status" value="1"/>
</dbReference>
<dbReference type="InterPro" id="IPR002339">
    <property type="entry name" value="Hemoglobin_pi"/>
</dbReference>
<dbReference type="GO" id="GO:0031720">
    <property type="term" value="F:haptoglobin binding"/>
    <property type="evidence" value="ECO:0007669"/>
    <property type="project" value="TreeGrafter"/>
</dbReference>
<dbReference type="InterPro" id="IPR000971">
    <property type="entry name" value="Globin"/>
</dbReference>
<name>A0A5C6PPA6_9TELE</name>
<comment type="similarity">
    <text evidence="1 8">Belongs to the globin family.</text>
</comment>
<dbReference type="GO" id="GO:0042744">
    <property type="term" value="P:hydrogen peroxide catabolic process"/>
    <property type="evidence" value="ECO:0007669"/>
    <property type="project" value="TreeGrafter"/>
</dbReference>
<dbReference type="GO" id="GO:0004601">
    <property type="term" value="F:peroxidase activity"/>
    <property type="evidence" value="ECO:0007669"/>
    <property type="project" value="TreeGrafter"/>
</dbReference>
<keyword evidence="2 8" id="KW-0813">Transport</keyword>
<evidence type="ECO:0000313" key="10">
    <source>
        <dbReference type="EMBL" id="TWW81524.1"/>
    </source>
</evidence>
<gene>
    <name evidence="10" type="ORF">D4764_01G0013390</name>
</gene>
<comment type="caution">
    <text evidence="10">The sequence shown here is derived from an EMBL/GenBank/DDBJ whole genome shotgun (WGS) entry which is preliminary data.</text>
</comment>
<sequence>MSLSRTDKEAVKAMWAKMSKSIDVIGAEAFGRMLIAYPQTKIYFSEWSDLRPASGPVKAHGKKVMGGIATAVANIDDLTCGLRDLSERHAFTLKVDPANFRLLAHCILVVTAILFPKDFTPEIHVSFDKFLAGVALALSDKYR</sequence>
<dbReference type="PROSITE" id="PS01033">
    <property type="entry name" value="GLOBIN"/>
    <property type="match status" value="1"/>
</dbReference>
<accession>A0A5C6PPA6</accession>
<dbReference type="EMBL" id="RHFK02000001">
    <property type="protein sequence ID" value="TWW81524.1"/>
    <property type="molecule type" value="Genomic_DNA"/>
</dbReference>
<keyword evidence="5" id="KW-0479">Metal-binding</keyword>
<reference evidence="10 11" key="1">
    <citation type="submission" date="2019-04" db="EMBL/GenBank/DDBJ databases">
        <title>Chromosome genome assembly for Takifugu flavidus.</title>
        <authorList>
            <person name="Xiao S."/>
        </authorList>
    </citation>
    <scope>NUCLEOTIDE SEQUENCE [LARGE SCALE GENOMIC DNA]</scope>
    <source>
        <strain evidence="10">HTHZ2018</strain>
        <tissue evidence="10">Muscle</tissue>
    </source>
</reference>
<evidence type="ECO:0000256" key="2">
    <source>
        <dbReference type="ARBA" id="ARBA00022448"/>
    </source>
</evidence>
<dbReference type="FunFam" id="1.10.490.10:FF:000002">
    <property type="entry name" value="Hemoglobin subunit alpha"/>
    <property type="match status" value="1"/>
</dbReference>
<keyword evidence="6" id="KW-0007">Acetylation</keyword>
<evidence type="ECO:0000256" key="3">
    <source>
        <dbReference type="ARBA" id="ARBA00022617"/>
    </source>
</evidence>
<dbReference type="InterPro" id="IPR009050">
    <property type="entry name" value="Globin-like_sf"/>
</dbReference>
<evidence type="ECO:0000259" key="9">
    <source>
        <dbReference type="PROSITE" id="PS01033"/>
    </source>
</evidence>
<dbReference type="PRINTS" id="PR00815">
    <property type="entry name" value="PIHAEM"/>
</dbReference>
<keyword evidence="4 8" id="KW-0561">Oxygen transport</keyword>
<dbReference type="InterPro" id="IPR012292">
    <property type="entry name" value="Globin/Proto"/>
</dbReference>
<dbReference type="AlphaFoldDB" id="A0A5C6PPA6"/>
<evidence type="ECO:0000256" key="1">
    <source>
        <dbReference type="ARBA" id="ARBA00008705"/>
    </source>
</evidence>
<dbReference type="CDD" id="cd08927">
    <property type="entry name" value="Hb-alpha-like"/>
    <property type="match status" value="1"/>
</dbReference>
<dbReference type="GO" id="GO:0043177">
    <property type="term" value="F:organic acid binding"/>
    <property type="evidence" value="ECO:0007669"/>
    <property type="project" value="TreeGrafter"/>
</dbReference>
<feature type="domain" description="Globin" evidence="9">
    <location>
        <begin position="2"/>
        <end position="143"/>
    </location>
</feature>
<evidence type="ECO:0000256" key="7">
    <source>
        <dbReference type="ARBA" id="ARBA00023004"/>
    </source>
</evidence>
<protein>
    <submittedName>
        <fullName evidence="10">Hemoglobin subunit alpha</fullName>
    </submittedName>
</protein>
<evidence type="ECO:0000256" key="8">
    <source>
        <dbReference type="RuleBase" id="RU000356"/>
    </source>
</evidence>